<keyword evidence="2" id="KW-1185">Reference proteome</keyword>
<evidence type="ECO:0000313" key="2">
    <source>
        <dbReference type="Proteomes" id="UP000527143"/>
    </source>
</evidence>
<dbReference type="AlphaFoldDB" id="A0A840YM70"/>
<name>A0A840YM70_9SPHN</name>
<dbReference type="Proteomes" id="UP000527143">
    <property type="component" value="Unassembled WGS sequence"/>
</dbReference>
<dbReference type="EMBL" id="JACIJF010000004">
    <property type="protein sequence ID" value="MBB5710816.1"/>
    <property type="molecule type" value="Genomic_DNA"/>
</dbReference>
<proteinExistence type="predicted"/>
<evidence type="ECO:0000313" key="1">
    <source>
        <dbReference type="EMBL" id="MBB5710816.1"/>
    </source>
</evidence>
<organism evidence="1 2">
    <name type="scientific">Sphingomonas xinjiangensis</name>
    <dbReference type="NCBI Taxonomy" id="643568"/>
    <lineage>
        <taxon>Bacteria</taxon>
        <taxon>Pseudomonadati</taxon>
        <taxon>Pseudomonadota</taxon>
        <taxon>Alphaproteobacteria</taxon>
        <taxon>Sphingomonadales</taxon>
        <taxon>Sphingomonadaceae</taxon>
        <taxon>Sphingomonas</taxon>
    </lineage>
</organism>
<protein>
    <submittedName>
        <fullName evidence="1">Uncharacterized protein</fullName>
    </submittedName>
</protein>
<accession>A0A840YM70</accession>
<sequence length="586" mass="65381">MVEGIAVLPRNPVLSPVQDYVSLKAEAIGAVQRLCSDWTDFNAHDPGLTLIELLCFAITDLGYRVRLPVEELLGACAKSLARPALFAAPPVTAYDFRRLLLDRVEGLGNTWLTPGGATGLYDVRLQAALPLPGVHPDARPSYRRLTERARRVWERHRPLSEDIGSIRLLEPRRTVVRARVRIEHGTQAESVLAQVLFRIALTLAPEPRRSHPPERETSGTLWDSPIMLNGWIAPGELGDKPCLIEHDQIWDRIVDVPGVLGVDDLRLWVKGIGTSSRIEVAPEEYLCFDGGFKEAALPIKVERDGKRCSIDHGEVLRRLIRLWTAHRTRYPFKDRDQNASGVASTKPRTLANFSPLGPQLPRVYGLSSGVPEAATARQLQGFLSLFEAPMRQFCRQISELGTLDSQGSQGEPHWLDLLLALRGVAPPPAALFDARRKNVRRALLEAHGALAQRRGRGFDPEARGGPRRLAGPELRMRLMLGETVRITLVEHVMLRQRVGKSGNDDHSMTVSAVIAGAEADRARITAILRDEVPAYIGLRLHFWEGPRWRRFHHVHRLWRSALRLGELHAADELAVQLRGLLEDPVG</sequence>
<comment type="caution">
    <text evidence="1">The sequence shown here is derived from an EMBL/GenBank/DDBJ whole genome shotgun (WGS) entry which is preliminary data.</text>
</comment>
<reference evidence="1 2" key="1">
    <citation type="submission" date="2020-08" db="EMBL/GenBank/DDBJ databases">
        <title>Genomic Encyclopedia of Type Strains, Phase IV (KMG-IV): sequencing the most valuable type-strain genomes for metagenomic binning, comparative biology and taxonomic classification.</title>
        <authorList>
            <person name="Goeker M."/>
        </authorList>
    </citation>
    <scope>NUCLEOTIDE SEQUENCE [LARGE SCALE GENOMIC DNA]</scope>
    <source>
        <strain evidence="1 2">DSM 26736</strain>
    </source>
</reference>
<gene>
    <name evidence="1" type="ORF">FHT02_002047</name>
</gene>
<dbReference type="RefSeq" id="WP_184087018.1">
    <property type="nucleotide sequence ID" value="NZ_JACIJF010000004.1"/>
</dbReference>